<organism evidence="3 4">
    <name type="scientific">Purpureocillium lavendulum</name>
    <dbReference type="NCBI Taxonomy" id="1247861"/>
    <lineage>
        <taxon>Eukaryota</taxon>
        <taxon>Fungi</taxon>
        <taxon>Dikarya</taxon>
        <taxon>Ascomycota</taxon>
        <taxon>Pezizomycotina</taxon>
        <taxon>Sordariomycetes</taxon>
        <taxon>Hypocreomycetidae</taxon>
        <taxon>Hypocreales</taxon>
        <taxon>Ophiocordycipitaceae</taxon>
        <taxon>Purpureocillium</taxon>
    </lineage>
</organism>
<proteinExistence type="predicted"/>
<dbReference type="SUPFAM" id="SSF54637">
    <property type="entry name" value="Thioesterase/thiol ester dehydrase-isomerase"/>
    <property type="match status" value="1"/>
</dbReference>
<dbReference type="PANTHER" id="PTHR47260">
    <property type="entry name" value="UPF0644 PROTEIN PB2B4.06"/>
    <property type="match status" value="1"/>
</dbReference>
<evidence type="ECO:0000259" key="2">
    <source>
        <dbReference type="Pfam" id="PF03061"/>
    </source>
</evidence>
<accession>A0AB34FE48</accession>
<evidence type="ECO:0000256" key="1">
    <source>
        <dbReference type="SAM" id="MobiDB-lite"/>
    </source>
</evidence>
<keyword evidence="4" id="KW-1185">Reference proteome</keyword>
<evidence type="ECO:0000313" key="3">
    <source>
        <dbReference type="EMBL" id="KAJ6437498.1"/>
    </source>
</evidence>
<comment type="caution">
    <text evidence="3">The sequence shown here is derived from an EMBL/GenBank/DDBJ whole genome shotgun (WGS) entry which is preliminary data.</text>
</comment>
<dbReference type="EMBL" id="JAQHRD010000012">
    <property type="protein sequence ID" value="KAJ6437498.1"/>
    <property type="molecule type" value="Genomic_DNA"/>
</dbReference>
<dbReference type="CDD" id="cd03443">
    <property type="entry name" value="PaaI_thioesterase"/>
    <property type="match status" value="1"/>
</dbReference>
<dbReference type="InterPro" id="IPR006683">
    <property type="entry name" value="Thioestr_dom"/>
</dbReference>
<dbReference type="InterPro" id="IPR029069">
    <property type="entry name" value="HotDog_dom_sf"/>
</dbReference>
<evidence type="ECO:0000313" key="4">
    <source>
        <dbReference type="Proteomes" id="UP001163105"/>
    </source>
</evidence>
<dbReference type="InterPro" id="IPR052061">
    <property type="entry name" value="PTE-AB_protein"/>
</dbReference>
<dbReference type="AlphaFoldDB" id="A0AB34FE48"/>
<protein>
    <submittedName>
        <fullName evidence="3">Thioesterase superfamily protein</fullName>
    </submittedName>
</protein>
<dbReference type="Pfam" id="PF03061">
    <property type="entry name" value="4HBT"/>
    <property type="match status" value="1"/>
</dbReference>
<gene>
    <name evidence="3" type="ORF">O9K51_10056</name>
</gene>
<feature type="region of interest" description="Disordered" evidence="1">
    <location>
        <begin position="1"/>
        <end position="23"/>
    </location>
</feature>
<feature type="compositionally biased region" description="Low complexity" evidence="1">
    <location>
        <begin position="7"/>
        <end position="23"/>
    </location>
</feature>
<dbReference type="Gene3D" id="3.10.129.10">
    <property type="entry name" value="Hotdog Thioesterase"/>
    <property type="match status" value="1"/>
</dbReference>
<name>A0AB34FE48_9HYPO</name>
<sequence length="246" mass="25883">MPDKVSHSSALSPPSSVAATLSPPTRVLSPPLDLVPADTPPCLFDSAISYFSSVPWCAALINDYSPSRGPLPGHGQAIGFISQSFNPVDPRHDHSDNCEGEGSRGPPLKHMLCLFRPSDALQTRDPSRPILRVATLFALGDGTSGHGGIMHGGLVATILDESLGAINELNTALGKKGGVFSSSHVTGSLSIKFLAPVATSENAICVTSWMERVQGRKSVIKAEIINAVGEKLAMAESIWIAVEPRL</sequence>
<dbReference type="Proteomes" id="UP001163105">
    <property type="component" value="Unassembled WGS sequence"/>
</dbReference>
<dbReference type="PANTHER" id="PTHR47260:SF6">
    <property type="entry name" value="THIOESTERASE DOMAIN-CONTAINING PROTEIN"/>
    <property type="match status" value="1"/>
</dbReference>
<reference evidence="3" key="1">
    <citation type="submission" date="2023-01" db="EMBL/GenBank/DDBJ databases">
        <title>The growth and conidiation of Purpureocillium lavendulum are regulated by nitrogen source and histone H3K14 acetylation.</title>
        <authorList>
            <person name="Tang P."/>
            <person name="Han J."/>
            <person name="Zhang C."/>
            <person name="Tang P."/>
            <person name="Qi F."/>
            <person name="Zhang K."/>
            <person name="Liang L."/>
        </authorList>
    </citation>
    <scope>NUCLEOTIDE SEQUENCE</scope>
    <source>
        <strain evidence="3">YMF1.00683</strain>
    </source>
</reference>
<feature type="domain" description="Thioesterase" evidence="2">
    <location>
        <begin position="147"/>
        <end position="231"/>
    </location>
</feature>